<dbReference type="AlphaFoldDB" id="A0A9N8L577"/>
<dbReference type="EMBL" id="LR824032">
    <property type="protein sequence ID" value="CAD0206747.1"/>
    <property type="molecule type" value="Genomic_DNA"/>
</dbReference>
<keyword evidence="1" id="KW-1133">Transmembrane helix</keyword>
<accession>A0A9N8L577</accession>
<keyword evidence="3" id="KW-1185">Reference proteome</keyword>
<proteinExistence type="predicted"/>
<feature type="transmembrane region" description="Helical" evidence="1">
    <location>
        <begin position="31"/>
        <end position="49"/>
    </location>
</feature>
<gene>
    <name evidence="2" type="ORF">CINC_LOCUS9037</name>
</gene>
<reference evidence="2" key="1">
    <citation type="submission" date="2021-12" db="EMBL/GenBank/DDBJ databases">
        <authorList>
            <person name="King R."/>
        </authorList>
    </citation>
    <scope>NUCLEOTIDE SEQUENCE</scope>
</reference>
<keyword evidence="1" id="KW-0472">Membrane</keyword>
<evidence type="ECO:0000256" key="1">
    <source>
        <dbReference type="SAM" id="Phobius"/>
    </source>
</evidence>
<sequence length="108" mass="12376">MFRKARKNTRCYILLTIHNSSPWVVKSQGSFYLHSLTYLAFTLAVFYLLQKRAVFVLARQIYSQGNASDVNNYMFTEIIDGPVGLVVSDPDCYTRGRGFDSYPGQMFV</sequence>
<dbReference type="Proteomes" id="UP001154114">
    <property type="component" value="Chromosome 29"/>
</dbReference>
<keyword evidence="1" id="KW-0812">Transmembrane</keyword>
<name>A0A9N8L577_CHRIL</name>
<protein>
    <submittedName>
        <fullName evidence="2">Uncharacterized protein</fullName>
    </submittedName>
</protein>
<organism evidence="2 3">
    <name type="scientific">Chrysodeixis includens</name>
    <name type="common">Soybean looper</name>
    <name type="synonym">Pseudoplusia includens</name>
    <dbReference type="NCBI Taxonomy" id="689277"/>
    <lineage>
        <taxon>Eukaryota</taxon>
        <taxon>Metazoa</taxon>
        <taxon>Ecdysozoa</taxon>
        <taxon>Arthropoda</taxon>
        <taxon>Hexapoda</taxon>
        <taxon>Insecta</taxon>
        <taxon>Pterygota</taxon>
        <taxon>Neoptera</taxon>
        <taxon>Endopterygota</taxon>
        <taxon>Lepidoptera</taxon>
        <taxon>Glossata</taxon>
        <taxon>Ditrysia</taxon>
        <taxon>Noctuoidea</taxon>
        <taxon>Noctuidae</taxon>
        <taxon>Plusiinae</taxon>
        <taxon>Chrysodeixis</taxon>
    </lineage>
</organism>
<evidence type="ECO:0000313" key="3">
    <source>
        <dbReference type="Proteomes" id="UP001154114"/>
    </source>
</evidence>
<evidence type="ECO:0000313" key="2">
    <source>
        <dbReference type="EMBL" id="CAD0206747.1"/>
    </source>
</evidence>